<evidence type="ECO:0000313" key="3">
    <source>
        <dbReference type="EMBL" id="MDC0719030.1"/>
    </source>
</evidence>
<name>A0ABT5E0U3_9BACT</name>
<dbReference type="EMBL" id="JAQNDL010000002">
    <property type="protein sequence ID" value="MDC0719030.1"/>
    <property type="molecule type" value="Genomic_DNA"/>
</dbReference>
<sequence length="603" mass="61178">MPWTRWLRLTPLVLAACPGDPVAATDTDPADTTAQAGTASESTTAIAPTTGAGSETTTESTTSTGEPTTAVDPTTSTTQGTTTTTTETTTTSVTTDSTTTTDATDTGVVGECVPGDMQDCYSGPDGTLDVGECHGGQKTCGPEQLWGPCLGEVVPARDTCEAPGDESCDGLDPCQGDGAYAWGLTFGEAGNDEGDRVAFDGEGNLVLAAWSNGDVDFGGGPLVHAGYDVLLAKFAPDGALLWAKRFGDGDYQGGPEYGLAIAGDGDIVLGGVFHGDLDFGGGPLKNPTAQADLFLARLDGDGQHQWSHSFHSGDDATIVDLAIDPSGDILLTGAFVGSLALGGPTLLGAGANDLFVAKFTGAGAHAWSRGFGDPQWQIGMGIGADAAGDIYVTGGMRGSFDPGTGPLVSAGLEDIFLIKFDPSGAAKWGKRWGDVGSQAIRGLAVDSKGRVSLTGGTSGVLDFGGGPLEGPNVVSYLAQFDGDGAHLWSRELCEGGSIAEHVAVDGLDNLAVIGTFYNSCDLGGGPLMALDNRDVFVAKFGPLGQHGWSKRLGGPQEQRDTHVAAADAGSVAATGHFNNGIDLGAGNQPSHGGRDGYVVVLDP</sequence>
<reference evidence="3 4" key="1">
    <citation type="submission" date="2022-11" db="EMBL/GenBank/DDBJ databases">
        <title>Minimal conservation of predation-associated metabolite biosynthetic gene clusters underscores biosynthetic potential of Myxococcota including descriptions for ten novel species: Archangium lansinium sp. nov., Myxococcus landrumus sp. nov., Nannocystis bai.</title>
        <authorList>
            <person name="Ahearne A."/>
            <person name="Stevens C."/>
            <person name="Dowd S."/>
        </authorList>
    </citation>
    <scope>NUCLEOTIDE SEQUENCE [LARGE SCALE GENOMIC DNA]</scope>
    <source>
        <strain evidence="3 4">BB15-2</strain>
    </source>
</reference>
<feature type="chain" id="PRO_5045564294" evidence="2">
    <location>
        <begin position="24"/>
        <end position="603"/>
    </location>
</feature>
<dbReference type="RefSeq" id="WP_272087542.1">
    <property type="nucleotide sequence ID" value="NZ_JAQNDL010000002.1"/>
</dbReference>
<evidence type="ECO:0000256" key="1">
    <source>
        <dbReference type="SAM" id="MobiDB-lite"/>
    </source>
</evidence>
<gene>
    <name evidence="3" type="ORF">POL25_19150</name>
</gene>
<dbReference type="Proteomes" id="UP001221686">
    <property type="component" value="Unassembled WGS sequence"/>
</dbReference>
<protein>
    <submittedName>
        <fullName evidence="3">Uncharacterized protein</fullName>
    </submittedName>
</protein>
<dbReference type="InterPro" id="IPR052918">
    <property type="entry name" value="Motility_Chemotaxis_Reg"/>
</dbReference>
<dbReference type="Gene3D" id="2.80.10.50">
    <property type="match status" value="1"/>
</dbReference>
<keyword evidence="2" id="KW-0732">Signal</keyword>
<evidence type="ECO:0000256" key="2">
    <source>
        <dbReference type="SAM" id="SignalP"/>
    </source>
</evidence>
<feature type="compositionally biased region" description="Low complexity" evidence="1">
    <location>
        <begin position="24"/>
        <end position="39"/>
    </location>
</feature>
<proteinExistence type="predicted"/>
<feature type="region of interest" description="Disordered" evidence="1">
    <location>
        <begin position="24"/>
        <end position="104"/>
    </location>
</feature>
<evidence type="ECO:0000313" key="4">
    <source>
        <dbReference type="Proteomes" id="UP001221686"/>
    </source>
</evidence>
<dbReference type="PANTHER" id="PTHR35580:SF1">
    <property type="entry name" value="PHYTASE-LIKE DOMAIN-CONTAINING PROTEIN"/>
    <property type="match status" value="1"/>
</dbReference>
<feature type="signal peptide" evidence="2">
    <location>
        <begin position="1"/>
        <end position="23"/>
    </location>
</feature>
<accession>A0ABT5E0U3</accession>
<keyword evidence="4" id="KW-1185">Reference proteome</keyword>
<feature type="compositionally biased region" description="Low complexity" evidence="1">
    <location>
        <begin position="47"/>
        <end position="104"/>
    </location>
</feature>
<organism evidence="3 4">
    <name type="scientific">Nannocystis bainbridge</name>
    <dbReference type="NCBI Taxonomy" id="2995303"/>
    <lineage>
        <taxon>Bacteria</taxon>
        <taxon>Pseudomonadati</taxon>
        <taxon>Myxococcota</taxon>
        <taxon>Polyangia</taxon>
        <taxon>Nannocystales</taxon>
        <taxon>Nannocystaceae</taxon>
        <taxon>Nannocystis</taxon>
    </lineage>
</organism>
<dbReference type="PANTHER" id="PTHR35580">
    <property type="entry name" value="CELL SURFACE GLYCOPROTEIN (S-LAYER PROTEIN)-LIKE PROTEIN"/>
    <property type="match status" value="1"/>
</dbReference>
<comment type="caution">
    <text evidence="3">The sequence shown here is derived from an EMBL/GenBank/DDBJ whole genome shotgun (WGS) entry which is preliminary data.</text>
</comment>